<sequence>MWECSVILVATLGKNTFVFNMAGRQVDASESAALSLLTNSSDDSFAFANLSEDFVTVLADSGPFMGIVLSYWDNILGPRLRHVWRGGGEEKNQENCVKYVVSRTLNGELLRDAPENVVDTKLFVIKEKGIVCHSFIFTGRDSSGSNISALSLMLPHIDMAGYLPLVELVEDRVKILIAKLRVLQTKDKNQNILWWALGSVSRVLTWLPLEGGHFIEVLLYACYKFSLVTFFNFFLQINNTVFGADHNVVFDPVFLRRVITSHLQTFGSTMVIGQSISRVNLMINSLALFLSSNERQKSRYAVDGADTDVYDTDLYLQGVIKDGDGNFTLPVKGVITSIYPTTLVDVDTCDVKKTYPYHEHSVIRKEFLDLELALMWEGHEGAPVYPSIGLFHPAEDIGLLVQIFINDMNVLPFAPDVRAGFVETFRRLLVRKTLALIKYVEARSKRGRIALEYAAKRQLRHDLQLNTEADFGIVLACAEKHKPGLYTFLMGDPRHAVARVQTILESL</sequence>
<dbReference type="GO" id="GO:0006897">
    <property type="term" value="P:endocytosis"/>
    <property type="evidence" value="ECO:0000318"/>
    <property type="project" value="GO_Central"/>
</dbReference>
<accession>A7SJN8</accession>
<evidence type="ECO:0000313" key="2">
    <source>
        <dbReference type="Proteomes" id="UP000001593"/>
    </source>
</evidence>
<dbReference type="EMBL" id="DS469679">
    <property type="protein sequence ID" value="EDO36091.1"/>
    <property type="molecule type" value="Genomic_DNA"/>
</dbReference>
<dbReference type="HOGENOM" id="CLU_047573_0_0_1"/>
<dbReference type="PANTHER" id="PTHR31855">
    <property type="entry name" value="GUANINE NUCLEOTIDE EXCHANGE C9ORF72"/>
    <property type="match status" value="1"/>
</dbReference>
<gene>
    <name evidence="1" type="ORF">NEMVEDRAFT_v1g171326</name>
</gene>
<name>A7SJN8_NEMVE</name>
<dbReference type="Pfam" id="PF15019">
    <property type="entry name" value="C9orf72-like"/>
    <property type="match status" value="1"/>
</dbReference>
<dbReference type="GO" id="GO:0005776">
    <property type="term" value="C:autophagosome"/>
    <property type="evidence" value="ECO:0000318"/>
    <property type="project" value="GO_Central"/>
</dbReference>
<dbReference type="eggNOG" id="ENOG502QSST">
    <property type="taxonomic scope" value="Eukaryota"/>
</dbReference>
<dbReference type="STRING" id="45351.A7SJN8"/>
<dbReference type="InParanoid" id="A7SJN8"/>
<organism evidence="1 2">
    <name type="scientific">Nematostella vectensis</name>
    <name type="common">Starlet sea anemone</name>
    <dbReference type="NCBI Taxonomy" id="45351"/>
    <lineage>
        <taxon>Eukaryota</taxon>
        <taxon>Metazoa</taxon>
        <taxon>Cnidaria</taxon>
        <taxon>Anthozoa</taxon>
        <taxon>Hexacorallia</taxon>
        <taxon>Actiniaria</taxon>
        <taxon>Edwardsiidae</taxon>
        <taxon>Nematostella</taxon>
    </lineage>
</organism>
<dbReference type="GO" id="GO:0005085">
    <property type="term" value="F:guanyl-nucleotide exchange factor activity"/>
    <property type="evidence" value="ECO:0007669"/>
    <property type="project" value="InterPro"/>
</dbReference>
<dbReference type="PROSITE" id="PS51835">
    <property type="entry name" value="DENN_C9ORF72"/>
    <property type="match status" value="1"/>
</dbReference>
<dbReference type="Proteomes" id="UP000001593">
    <property type="component" value="Unassembled WGS sequence"/>
</dbReference>
<dbReference type="OMA" id="QPFYTSV"/>
<dbReference type="AlphaFoldDB" id="A7SJN8"/>
<dbReference type="PhylomeDB" id="A7SJN8"/>
<protein>
    <submittedName>
        <fullName evidence="1">Uncharacterized protein</fullName>
    </submittedName>
</protein>
<keyword evidence="2" id="KW-1185">Reference proteome</keyword>
<dbReference type="PANTHER" id="PTHR31855:SF2">
    <property type="entry name" value="GUANINE NUCLEOTIDE EXCHANGE FACTOR C9ORF72"/>
    <property type="match status" value="1"/>
</dbReference>
<proteinExistence type="predicted"/>
<dbReference type="InterPro" id="IPR027819">
    <property type="entry name" value="C9orf72"/>
</dbReference>
<dbReference type="GO" id="GO:0005768">
    <property type="term" value="C:endosome"/>
    <property type="evidence" value="ECO:0000318"/>
    <property type="project" value="GO_Central"/>
</dbReference>
<reference evidence="1 2" key="1">
    <citation type="journal article" date="2007" name="Science">
        <title>Sea anemone genome reveals ancestral eumetazoan gene repertoire and genomic organization.</title>
        <authorList>
            <person name="Putnam N.H."/>
            <person name="Srivastava M."/>
            <person name="Hellsten U."/>
            <person name="Dirks B."/>
            <person name="Chapman J."/>
            <person name="Salamov A."/>
            <person name="Terry A."/>
            <person name="Shapiro H."/>
            <person name="Lindquist E."/>
            <person name="Kapitonov V.V."/>
            <person name="Jurka J."/>
            <person name="Genikhovich G."/>
            <person name="Grigoriev I.V."/>
            <person name="Lucas S.M."/>
            <person name="Steele R.E."/>
            <person name="Finnerty J.R."/>
            <person name="Technau U."/>
            <person name="Martindale M.Q."/>
            <person name="Rokhsar D.S."/>
        </authorList>
    </citation>
    <scope>NUCLEOTIDE SEQUENCE [LARGE SCALE GENOMIC DNA]</scope>
    <source>
        <strain evidence="2">CH2 X CH6</strain>
    </source>
</reference>
<evidence type="ECO:0000313" key="1">
    <source>
        <dbReference type="EMBL" id="EDO36091.1"/>
    </source>
</evidence>
<dbReference type="GO" id="GO:0006914">
    <property type="term" value="P:autophagy"/>
    <property type="evidence" value="ECO:0000318"/>
    <property type="project" value="GO_Central"/>
</dbReference>